<feature type="compositionally biased region" description="Polar residues" evidence="1">
    <location>
        <begin position="372"/>
        <end position="381"/>
    </location>
</feature>
<proteinExistence type="predicted"/>
<keyword evidence="3" id="KW-1185">Reference proteome</keyword>
<dbReference type="InterPro" id="IPR035979">
    <property type="entry name" value="RBD_domain_sf"/>
</dbReference>
<evidence type="ECO:0000256" key="1">
    <source>
        <dbReference type="SAM" id="MobiDB-lite"/>
    </source>
</evidence>
<feature type="region of interest" description="Disordered" evidence="1">
    <location>
        <begin position="429"/>
        <end position="455"/>
    </location>
</feature>
<protein>
    <submittedName>
        <fullName evidence="2">RNA-binding protein 47C isoform 5</fullName>
    </submittedName>
</protein>
<feature type="compositionally biased region" description="Low complexity" evidence="1">
    <location>
        <begin position="382"/>
        <end position="400"/>
    </location>
</feature>
<comment type="caution">
    <text evidence="2">The sequence shown here is derived from an EMBL/GenBank/DDBJ whole genome shotgun (WGS) entry which is preliminary data.</text>
</comment>
<evidence type="ECO:0000313" key="3">
    <source>
        <dbReference type="Proteomes" id="UP000436088"/>
    </source>
</evidence>
<evidence type="ECO:0000313" key="2">
    <source>
        <dbReference type="EMBL" id="KAE8683265.1"/>
    </source>
</evidence>
<dbReference type="EMBL" id="VEPZ02001271">
    <property type="protein sequence ID" value="KAE8683265.1"/>
    <property type="molecule type" value="Genomic_DNA"/>
</dbReference>
<name>A0A6A2YW51_HIBSY</name>
<feature type="region of interest" description="Disordered" evidence="1">
    <location>
        <begin position="372"/>
        <end position="400"/>
    </location>
</feature>
<accession>A0A6A2YW51</accession>
<dbReference type="Proteomes" id="UP000436088">
    <property type="component" value="Unassembled WGS sequence"/>
</dbReference>
<dbReference type="AlphaFoldDB" id="A0A6A2YW51"/>
<organism evidence="2 3">
    <name type="scientific">Hibiscus syriacus</name>
    <name type="common">Rose of Sharon</name>
    <dbReference type="NCBI Taxonomy" id="106335"/>
    <lineage>
        <taxon>Eukaryota</taxon>
        <taxon>Viridiplantae</taxon>
        <taxon>Streptophyta</taxon>
        <taxon>Embryophyta</taxon>
        <taxon>Tracheophyta</taxon>
        <taxon>Spermatophyta</taxon>
        <taxon>Magnoliopsida</taxon>
        <taxon>eudicotyledons</taxon>
        <taxon>Gunneridae</taxon>
        <taxon>Pentapetalae</taxon>
        <taxon>rosids</taxon>
        <taxon>malvids</taxon>
        <taxon>Malvales</taxon>
        <taxon>Malvaceae</taxon>
        <taxon>Malvoideae</taxon>
        <taxon>Hibiscus</taxon>
    </lineage>
</organism>
<sequence>MLCPEEVVHVREVDGVSSKPEGQDIVSIKEIQLKKDEAEWRKRSLVGQIKVMYNIDCVQEMSGIEGTSVKVCQWHGLLVVLIFENMNELAKVWSSRDAFMQPWFDVLEMLEGFDGKILVKTWVVLQDVLLQAWNARFFFQLGSRWGNIPIRSGGRWKVDCFSGPPDQEEELGEEVWSSSKSASRGGFNGVGPPAMGLDVSEPIRSEERPMQLNLDDTTANGLHDVTVVSGCDSQITGPSSITGQVNLVIDSTCSIDSVSNDERLQDVQVEVVKSLDFGREKIFEIPQSTPKVRISSQDGSRFSRLEENAEGGLGKREKVRAVSHVLAQSKARVVFIRGSKMSSENNGVLKRLQGKNFKWKILKIMEIRMLQNSGSDSQAPAQPSQEHNQRQQQPPQSHPQWLSMQYPATAMVMQHQMMQPPHFVAPPPPPQHYTPYHPRHHQFQAQQQQGSNGGGENKIIWVGDLHHWMDENYLHSCFASTGEVNKISHILEKG</sequence>
<dbReference type="GO" id="GO:0003676">
    <property type="term" value="F:nucleic acid binding"/>
    <property type="evidence" value="ECO:0007669"/>
    <property type="project" value="InterPro"/>
</dbReference>
<gene>
    <name evidence="2" type="ORF">F3Y22_tig00111213pilonHSYRG00621</name>
</gene>
<reference evidence="2" key="1">
    <citation type="submission" date="2019-09" db="EMBL/GenBank/DDBJ databases">
        <title>Draft genome information of white flower Hibiscus syriacus.</title>
        <authorList>
            <person name="Kim Y.-M."/>
        </authorList>
    </citation>
    <scope>NUCLEOTIDE SEQUENCE [LARGE SCALE GENOMIC DNA]</scope>
    <source>
        <strain evidence="2">YM2019G1</strain>
    </source>
</reference>
<dbReference type="SUPFAM" id="SSF54928">
    <property type="entry name" value="RNA-binding domain, RBD"/>
    <property type="match status" value="1"/>
</dbReference>